<organism evidence="2 4">
    <name type="scientific">Didymodactylos carnosus</name>
    <dbReference type="NCBI Taxonomy" id="1234261"/>
    <lineage>
        <taxon>Eukaryota</taxon>
        <taxon>Metazoa</taxon>
        <taxon>Spiralia</taxon>
        <taxon>Gnathifera</taxon>
        <taxon>Rotifera</taxon>
        <taxon>Eurotatoria</taxon>
        <taxon>Bdelloidea</taxon>
        <taxon>Philodinida</taxon>
        <taxon>Philodinidae</taxon>
        <taxon>Didymodactylos</taxon>
    </lineage>
</organism>
<evidence type="ECO:0000313" key="4">
    <source>
        <dbReference type="Proteomes" id="UP000663829"/>
    </source>
</evidence>
<dbReference type="EMBL" id="CAJNOQ010019828">
    <property type="protein sequence ID" value="CAF1457749.1"/>
    <property type="molecule type" value="Genomic_DNA"/>
</dbReference>
<evidence type="ECO:0000313" key="2">
    <source>
        <dbReference type="EMBL" id="CAF1457749.1"/>
    </source>
</evidence>
<dbReference type="EMBL" id="CAJOBC010085284">
    <property type="protein sequence ID" value="CAF4329053.1"/>
    <property type="molecule type" value="Genomic_DNA"/>
</dbReference>
<feature type="compositionally biased region" description="Acidic residues" evidence="1">
    <location>
        <begin position="126"/>
        <end position="135"/>
    </location>
</feature>
<name>A0A815Q598_9BILA</name>
<gene>
    <name evidence="2" type="ORF">GPM918_LOCUS34967</name>
    <name evidence="3" type="ORF">SRO942_LOCUS35681</name>
</gene>
<keyword evidence="4" id="KW-1185">Reference proteome</keyword>
<feature type="region of interest" description="Disordered" evidence="1">
    <location>
        <begin position="125"/>
        <end position="146"/>
    </location>
</feature>
<dbReference type="AlphaFoldDB" id="A0A815Q598"/>
<reference evidence="2" key="1">
    <citation type="submission" date="2021-02" db="EMBL/GenBank/DDBJ databases">
        <authorList>
            <person name="Nowell W R."/>
        </authorList>
    </citation>
    <scope>NUCLEOTIDE SEQUENCE</scope>
</reference>
<accession>A0A815Q598</accession>
<dbReference type="Proteomes" id="UP000681722">
    <property type="component" value="Unassembled WGS sequence"/>
</dbReference>
<protein>
    <submittedName>
        <fullName evidence="2">Uncharacterized protein</fullName>
    </submittedName>
</protein>
<sequence length="356" mass="41613">MEYRTINFNIHKFIKADDTLSNKEIIKQLVDNVEQILYAFDEKCQRAFISKEIETKLRTLVRAKIKYYNKNKRSKANSWPRTTISIRIPVEKRQHRQFLTPPSCSSSTKITFSWKDESFMHRFDPGTEESLDTDNDAALNGSEEGKNKDISTTFEEKLMQMDCQLTTSYVRVRLPAAILQYIFLKENELVTYRLNVQSWRVPNISMDYSSDNKNDPYDYDMESVIDDSDDNNSSAVDQLYLKVEIHSTFDYVDKANWDYARINWLSKTKRLDQTGTKQSYTFHGSVDQNVFNFVKEIQRNKTVSECHPPAKTPNCCPKPMRSSETTEISLEYLYLRGGPSHPKKCAFKLCQFEEDT</sequence>
<dbReference type="Proteomes" id="UP000663829">
    <property type="component" value="Unassembled WGS sequence"/>
</dbReference>
<comment type="caution">
    <text evidence="2">The sequence shown here is derived from an EMBL/GenBank/DDBJ whole genome shotgun (WGS) entry which is preliminary data.</text>
</comment>
<evidence type="ECO:0000313" key="3">
    <source>
        <dbReference type="EMBL" id="CAF4329053.1"/>
    </source>
</evidence>
<evidence type="ECO:0000256" key="1">
    <source>
        <dbReference type="SAM" id="MobiDB-lite"/>
    </source>
</evidence>
<proteinExistence type="predicted"/>